<dbReference type="EMBL" id="AJWY01001572">
    <property type="protein sequence ID" value="EKC79592.1"/>
    <property type="molecule type" value="Genomic_DNA"/>
</dbReference>
<feature type="non-terminal residue" evidence="1">
    <location>
        <position position="1"/>
    </location>
</feature>
<evidence type="ECO:0000313" key="1">
    <source>
        <dbReference type="EMBL" id="EKC79592.1"/>
    </source>
</evidence>
<reference evidence="1" key="1">
    <citation type="journal article" date="2013" name="Environ. Microbiol.">
        <title>Microbiota from the distal guts of lean and obese adolescents exhibit partial functional redundancy besides clear differences in community structure.</title>
        <authorList>
            <person name="Ferrer M."/>
            <person name="Ruiz A."/>
            <person name="Lanza F."/>
            <person name="Haange S.B."/>
            <person name="Oberbach A."/>
            <person name="Till H."/>
            <person name="Bargiela R."/>
            <person name="Campoy C."/>
            <person name="Segura M.T."/>
            <person name="Richter M."/>
            <person name="von Bergen M."/>
            <person name="Seifert J."/>
            <person name="Suarez A."/>
        </authorList>
    </citation>
    <scope>NUCLEOTIDE SEQUENCE</scope>
</reference>
<proteinExistence type="predicted"/>
<organism evidence="1">
    <name type="scientific">human gut metagenome</name>
    <dbReference type="NCBI Taxonomy" id="408170"/>
    <lineage>
        <taxon>unclassified sequences</taxon>
        <taxon>metagenomes</taxon>
        <taxon>organismal metagenomes</taxon>
    </lineage>
</organism>
<comment type="caution">
    <text evidence="1">The sequence shown here is derived from an EMBL/GenBank/DDBJ whole genome shotgun (WGS) entry which is preliminary data.</text>
</comment>
<dbReference type="AlphaFoldDB" id="K1U341"/>
<accession>K1U341</accession>
<protein>
    <submittedName>
        <fullName evidence="1">Uncharacterized protein</fullName>
    </submittedName>
</protein>
<name>K1U341_9ZZZZ</name>
<sequence>ADMQAGHTRSAKSVFADIRKDYNL</sequence>
<gene>
    <name evidence="1" type="ORF">LEA_02277</name>
</gene>